<dbReference type="InterPro" id="IPR016167">
    <property type="entry name" value="FAD-bd_PCMH_sub1"/>
</dbReference>
<dbReference type="InterPro" id="IPR036318">
    <property type="entry name" value="FAD-bd_PCMH-like_sf"/>
</dbReference>
<dbReference type="AlphaFoldDB" id="A0A4R3LRN3"/>
<dbReference type="PANTHER" id="PTHR43716:SF2">
    <property type="entry name" value="BLL6224 PROTEIN"/>
    <property type="match status" value="1"/>
</dbReference>
<dbReference type="FunFam" id="1.10.45.10:FF:000001">
    <property type="entry name" value="D-lactate dehydrogenase mitochondrial"/>
    <property type="match status" value="1"/>
</dbReference>
<dbReference type="InterPro" id="IPR006094">
    <property type="entry name" value="Oxid_FAD_bind_N"/>
</dbReference>
<dbReference type="SUPFAM" id="SSF55103">
    <property type="entry name" value="FAD-linked oxidases, C-terminal domain"/>
    <property type="match status" value="1"/>
</dbReference>
<dbReference type="Gene3D" id="1.10.45.10">
    <property type="entry name" value="Vanillyl-alcohol Oxidase, Chain A, domain 4"/>
    <property type="match status" value="1"/>
</dbReference>
<dbReference type="PROSITE" id="PS51387">
    <property type="entry name" value="FAD_PCMH"/>
    <property type="match status" value="1"/>
</dbReference>
<evidence type="ECO:0000256" key="2">
    <source>
        <dbReference type="ARBA" id="ARBA00008000"/>
    </source>
</evidence>
<evidence type="ECO:0000313" key="8">
    <source>
        <dbReference type="Proteomes" id="UP000295525"/>
    </source>
</evidence>
<keyword evidence="5" id="KW-0560">Oxidoreductase</keyword>
<sequence>MNHFLNALKGLVNPSHCLIEEGEKAPYLMDWWGNRSANVLAVVFPASTAEVAAVVRLCHQSEVAIVPQGGHTGLSGGALAIGSGRSIILNFSRMNAIRELDLLGQTMTLEAGCTLIEAQQAASEAGRLFPLSLGSEGSCQIGGNISTNAGGVAVLRYGMMRDLVLGLEIVLADGSVLNGLRKLRKDNTGCDLKQLFIGTEGTLGIVTAAVVKLFAKPDAVSTAWVGIDSVEHAILLHAAMREKCGDRISSFELISRTQLDLVHRHQPQINPPLNSPHDWVILVELSDTGSQAMLNALLESALEDAFDKALIADAAVAANGAQAKTFWRLRHSVSDVNVKEGKSISHDISVPISRIPEFCKAVRHDLEGLMAAGIELIVGHVGDGNLHYIVLYSHDVWNGFDSGEQASKVVEVNNIVYDRALSMGGSISAEHGIGLLHVEKLEAARTDSEVRLMRCLKNALDPSNVLNPGKILKTLN</sequence>
<evidence type="ECO:0000256" key="1">
    <source>
        <dbReference type="ARBA" id="ARBA00001974"/>
    </source>
</evidence>
<proteinExistence type="inferred from homology"/>
<dbReference type="EMBL" id="SMAJ01000016">
    <property type="protein sequence ID" value="TCT03070.1"/>
    <property type="molecule type" value="Genomic_DNA"/>
</dbReference>
<dbReference type="FunFam" id="3.30.70.2740:FF:000001">
    <property type="entry name" value="D-lactate dehydrogenase mitochondrial"/>
    <property type="match status" value="1"/>
</dbReference>
<dbReference type="Gene3D" id="3.30.43.10">
    <property type="entry name" value="Uridine Diphospho-n-acetylenolpyruvylglucosamine Reductase, domain 2"/>
    <property type="match status" value="1"/>
</dbReference>
<dbReference type="InterPro" id="IPR016166">
    <property type="entry name" value="FAD-bd_PCMH"/>
</dbReference>
<keyword evidence="4" id="KW-0274">FAD</keyword>
<keyword evidence="3" id="KW-0285">Flavoprotein</keyword>
<organism evidence="7 8">
    <name type="scientific">Paralcaligenes ureilyticus</name>
    <dbReference type="NCBI Taxonomy" id="627131"/>
    <lineage>
        <taxon>Bacteria</taxon>
        <taxon>Pseudomonadati</taxon>
        <taxon>Pseudomonadota</taxon>
        <taxon>Betaproteobacteria</taxon>
        <taxon>Burkholderiales</taxon>
        <taxon>Alcaligenaceae</taxon>
        <taxon>Paralcaligenes</taxon>
    </lineage>
</organism>
<name>A0A4R3LRN3_9BURK</name>
<dbReference type="Gene3D" id="3.30.70.2740">
    <property type="match status" value="1"/>
</dbReference>
<evidence type="ECO:0000259" key="6">
    <source>
        <dbReference type="PROSITE" id="PS51387"/>
    </source>
</evidence>
<dbReference type="Pfam" id="PF02913">
    <property type="entry name" value="FAD-oxidase_C"/>
    <property type="match status" value="1"/>
</dbReference>
<dbReference type="OrthoDB" id="8522822at2"/>
<comment type="similarity">
    <text evidence="2">Belongs to the FAD-binding oxidoreductase/transferase type 4 family.</text>
</comment>
<evidence type="ECO:0000256" key="5">
    <source>
        <dbReference type="ARBA" id="ARBA00023002"/>
    </source>
</evidence>
<dbReference type="InterPro" id="IPR051264">
    <property type="entry name" value="FAD-oxidored/transferase_4"/>
</dbReference>
<evidence type="ECO:0000256" key="4">
    <source>
        <dbReference type="ARBA" id="ARBA00022827"/>
    </source>
</evidence>
<dbReference type="Pfam" id="PF01565">
    <property type="entry name" value="FAD_binding_4"/>
    <property type="match status" value="1"/>
</dbReference>
<reference evidence="7 8" key="1">
    <citation type="submission" date="2019-03" db="EMBL/GenBank/DDBJ databases">
        <title>Genomic Encyclopedia of Type Strains, Phase IV (KMG-IV): sequencing the most valuable type-strain genomes for metagenomic binning, comparative biology and taxonomic classification.</title>
        <authorList>
            <person name="Goeker M."/>
        </authorList>
    </citation>
    <scope>NUCLEOTIDE SEQUENCE [LARGE SCALE GENOMIC DNA]</scope>
    <source>
        <strain evidence="7 8">DSM 24591</strain>
    </source>
</reference>
<dbReference type="InterPro" id="IPR016171">
    <property type="entry name" value="Vanillyl_alc_oxidase_C-sub2"/>
</dbReference>
<evidence type="ECO:0000313" key="7">
    <source>
        <dbReference type="EMBL" id="TCT03070.1"/>
    </source>
</evidence>
<dbReference type="RefSeq" id="WP_132584639.1">
    <property type="nucleotide sequence ID" value="NZ_SMAJ01000016.1"/>
</dbReference>
<dbReference type="PANTHER" id="PTHR43716">
    <property type="entry name" value="D-2-HYDROXYGLUTARATE DEHYDROGENASE, MITOCHONDRIAL"/>
    <property type="match status" value="1"/>
</dbReference>
<dbReference type="InterPro" id="IPR004113">
    <property type="entry name" value="FAD-bd_oxidored_4_C"/>
</dbReference>
<keyword evidence="8" id="KW-1185">Reference proteome</keyword>
<gene>
    <name evidence="7" type="ORF">EDC26_11637</name>
</gene>
<dbReference type="GO" id="GO:0016491">
    <property type="term" value="F:oxidoreductase activity"/>
    <property type="evidence" value="ECO:0007669"/>
    <property type="project" value="UniProtKB-KW"/>
</dbReference>
<dbReference type="InterPro" id="IPR016169">
    <property type="entry name" value="FAD-bd_PCMH_sub2"/>
</dbReference>
<protein>
    <submittedName>
        <fullName evidence="7">FAD/FMN-containing dehydrogenase</fullName>
    </submittedName>
</protein>
<comment type="cofactor">
    <cofactor evidence="1">
        <name>FAD</name>
        <dbReference type="ChEBI" id="CHEBI:57692"/>
    </cofactor>
</comment>
<dbReference type="GO" id="GO:0071949">
    <property type="term" value="F:FAD binding"/>
    <property type="evidence" value="ECO:0007669"/>
    <property type="project" value="InterPro"/>
</dbReference>
<feature type="domain" description="FAD-binding PCMH-type" evidence="6">
    <location>
        <begin position="35"/>
        <end position="216"/>
    </location>
</feature>
<comment type="caution">
    <text evidence="7">The sequence shown here is derived from an EMBL/GenBank/DDBJ whole genome shotgun (WGS) entry which is preliminary data.</text>
</comment>
<dbReference type="Proteomes" id="UP000295525">
    <property type="component" value="Unassembled WGS sequence"/>
</dbReference>
<dbReference type="SUPFAM" id="SSF56176">
    <property type="entry name" value="FAD-binding/transporter-associated domain-like"/>
    <property type="match status" value="1"/>
</dbReference>
<dbReference type="GO" id="GO:0022904">
    <property type="term" value="P:respiratory electron transport chain"/>
    <property type="evidence" value="ECO:0007669"/>
    <property type="project" value="TreeGrafter"/>
</dbReference>
<dbReference type="InterPro" id="IPR016164">
    <property type="entry name" value="FAD-linked_Oxase-like_C"/>
</dbReference>
<accession>A0A4R3LRN3</accession>
<dbReference type="Gene3D" id="3.30.465.10">
    <property type="match status" value="1"/>
</dbReference>
<evidence type="ECO:0000256" key="3">
    <source>
        <dbReference type="ARBA" id="ARBA00022630"/>
    </source>
</evidence>
<dbReference type="Gene3D" id="3.30.70.2190">
    <property type="match status" value="1"/>
</dbReference>